<name>A0AAV0F2I9_9ASTE</name>
<dbReference type="EMBL" id="CAMAPF010000956">
    <property type="protein sequence ID" value="CAH9129701.1"/>
    <property type="molecule type" value="Genomic_DNA"/>
</dbReference>
<evidence type="ECO:0000259" key="2">
    <source>
        <dbReference type="Pfam" id="PF14111"/>
    </source>
</evidence>
<reference evidence="3" key="1">
    <citation type="submission" date="2022-07" db="EMBL/GenBank/DDBJ databases">
        <authorList>
            <person name="Macas J."/>
            <person name="Novak P."/>
            <person name="Neumann P."/>
        </authorList>
    </citation>
    <scope>NUCLEOTIDE SEQUENCE</scope>
</reference>
<evidence type="ECO:0000313" key="4">
    <source>
        <dbReference type="Proteomes" id="UP001152523"/>
    </source>
</evidence>
<organism evidence="3 4">
    <name type="scientific">Cuscuta epithymum</name>
    <dbReference type="NCBI Taxonomy" id="186058"/>
    <lineage>
        <taxon>Eukaryota</taxon>
        <taxon>Viridiplantae</taxon>
        <taxon>Streptophyta</taxon>
        <taxon>Embryophyta</taxon>
        <taxon>Tracheophyta</taxon>
        <taxon>Spermatophyta</taxon>
        <taxon>Magnoliopsida</taxon>
        <taxon>eudicotyledons</taxon>
        <taxon>Gunneridae</taxon>
        <taxon>Pentapetalae</taxon>
        <taxon>asterids</taxon>
        <taxon>lamiids</taxon>
        <taxon>Solanales</taxon>
        <taxon>Convolvulaceae</taxon>
        <taxon>Cuscuteae</taxon>
        <taxon>Cuscuta</taxon>
        <taxon>Cuscuta subgen. Cuscuta</taxon>
    </lineage>
</organism>
<sequence length="527" mass="59713">MKLDYIPPKGEVVDFSNRKLPTLMEIWGPCLVGCFTGRFPGMKAVHALINKWGVRCKAKSHDRGWVIFHFQSEDDRTKVISEGPYSSYGKALFLKMLSEDFEFDGEEFLKVPTWIKFPGLSVTLWNKPEISELASRVGVPIIADQITQNKARAQFARVLVEVDSSKPPVLEIPMIQPSGKRRKQFVVFETYPNYCYECKKFGHNPFVCKVLHPEKKGNGDKHIVIAKEMENPKKDEAAKNKTVAIVEPEEPPFKLVVPRKWTVKHKEVKASSSNTQAAKEPKTAKKKNKEPATSTGAEPSAKAAPISPFSAAVPNATKLKEIEPAKADSTPREMEKETVLQPANPTDIETAETSSRTSKPKEPTYPFILKIDRETREFVDGIQVPDKDIGGNIVRSIYEMDDEDVVTKWELDEKGKRTVYVMKRADLPLSHFECRVGPNFKAVYGKENPGMSFTFQCLKTLPGAKRHFNWFKFEPSIFIPNVVSFFDENSNENKTYYKEMLRRKAREEKKKLAGSEDCQTSNLDGHG</sequence>
<gene>
    <name evidence="3" type="ORF">CEPIT_LOCUS30055</name>
</gene>
<evidence type="ECO:0000256" key="1">
    <source>
        <dbReference type="SAM" id="MobiDB-lite"/>
    </source>
</evidence>
<proteinExistence type="predicted"/>
<feature type="compositionally biased region" description="Polar residues" evidence="1">
    <location>
        <begin position="517"/>
        <end position="527"/>
    </location>
</feature>
<dbReference type="Pfam" id="PF14111">
    <property type="entry name" value="DUF4283"/>
    <property type="match status" value="1"/>
</dbReference>
<comment type="caution">
    <text evidence="3">The sequence shown here is derived from an EMBL/GenBank/DDBJ whole genome shotgun (WGS) entry which is preliminary data.</text>
</comment>
<dbReference type="InterPro" id="IPR040256">
    <property type="entry name" value="At4g02000-like"/>
</dbReference>
<accession>A0AAV0F2I9</accession>
<evidence type="ECO:0000313" key="3">
    <source>
        <dbReference type="EMBL" id="CAH9129701.1"/>
    </source>
</evidence>
<dbReference type="InterPro" id="IPR025558">
    <property type="entry name" value="DUF4283"/>
</dbReference>
<feature type="region of interest" description="Disordered" evidence="1">
    <location>
        <begin position="264"/>
        <end position="363"/>
    </location>
</feature>
<feature type="domain" description="DUF4283" evidence="2">
    <location>
        <begin position="25"/>
        <end position="103"/>
    </location>
</feature>
<dbReference type="PANTHER" id="PTHR31286">
    <property type="entry name" value="GLYCINE-RICH CELL WALL STRUCTURAL PROTEIN 1.8-LIKE"/>
    <property type="match status" value="1"/>
</dbReference>
<protein>
    <recommendedName>
        <fullName evidence="2">DUF4283 domain-containing protein</fullName>
    </recommendedName>
</protein>
<dbReference type="Proteomes" id="UP001152523">
    <property type="component" value="Unassembled WGS sequence"/>
</dbReference>
<dbReference type="PANTHER" id="PTHR31286:SF168">
    <property type="entry name" value="DUF4283 DOMAIN-CONTAINING PROTEIN"/>
    <property type="match status" value="1"/>
</dbReference>
<feature type="compositionally biased region" description="Basic and acidic residues" evidence="1">
    <location>
        <begin position="318"/>
        <end position="338"/>
    </location>
</feature>
<feature type="region of interest" description="Disordered" evidence="1">
    <location>
        <begin position="508"/>
        <end position="527"/>
    </location>
</feature>
<dbReference type="AlphaFoldDB" id="A0AAV0F2I9"/>
<keyword evidence="4" id="KW-1185">Reference proteome</keyword>